<evidence type="ECO:0000256" key="9">
    <source>
        <dbReference type="ARBA" id="ARBA00022833"/>
    </source>
</evidence>
<comment type="function">
    <text evidence="19">E7 protein has both transforming and trans-activating activities.</text>
</comment>
<evidence type="ECO:0000256" key="17">
    <source>
        <dbReference type="ARBA" id="ARBA00023309"/>
    </source>
</evidence>
<evidence type="ECO:0000256" key="4">
    <source>
        <dbReference type="ARBA" id="ARBA00022581"/>
    </source>
</evidence>
<dbReference type="GO" id="GO:0030430">
    <property type="term" value="C:host cell cytoplasm"/>
    <property type="evidence" value="ECO:0007669"/>
    <property type="project" value="UniProtKB-SubCell"/>
</dbReference>
<keyword evidence="11 18" id="KW-0238">DNA-binding</keyword>
<evidence type="ECO:0000313" key="20">
    <source>
        <dbReference type="EMBL" id="QJC70245.1"/>
    </source>
</evidence>
<organismHost>
    <name type="scientific">Homo sapiens</name>
    <name type="common">Human</name>
    <dbReference type="NCBI Taxonomy" id="9606"/>
</organismHost>
<evidence type="ECO:0000256" key="8">
    <source>
        <dbReference type="ARBA" id="ARBA00022830"/>
    </source>
</evidence>
<keyword evidence="16 18" id="KW-0899">Viral immunoevasion</keyword>
<keyword evidence="12 18" id="KW-0010">Activator</keyword>
<dbReference type="EMBL" id="MN829877">
    <property type="protein sequence ID" value="QJC70245.1"/>
    <property type="molecule type" value="Genomic_DNA"/>
</dbReference>
<dbReference type="GO" id="GO:0006351">
    <property type="term" value="P:DNA-templated transcription"/>
    <property type="evidence" value="ECO:0007669"/>
    <property type="project" value="UniProtKB-UniRule"/>
</dbReference>
<feature type="short sequence motif" description="LXCXE motif; interaction with host RB1 and TMEM173/STING" evidence="18">
    <location>
        <begin position="22"/>
        <end position="26"/>
    </location>
</feature>
<keyword evidence="7 18" id="KW-0863">Zinc-finger</keyword>
<evidence type="ECO:0000256" key="1">
    <source>
        <dbReference type="ARBA" id="ARBA00022504"/>
    </source>
</evidence>
<proteinExistence type="inferred from homology"/>
<keyword evidence="14 18" id="KW-1035">Host cytoplasm</keyword>
<dbReference type="EMBL" id="MN829880">
    <property type="protein sequence ID" value="QJC70268.1"/>
    <property type="molecule type" value="Genomic_DNA"/>
</dbReference>
<organism evidence="21">
    <name type="scientific">Human papillomavirus 35</name>
    <dbReference type="NCBI Taxonomy" id="10587"/>
    <lineage>
        <taxon>Viruses</taxon>
        <taxon>Monodnaviria</taxon>
        <taxon>Shotokuvirae</taxon>
        <taxon>Cossaviricota</taxon>
        <taxon>Papovaviricetes</taxon>
        <taxon>Zurhausenvirales</taxon>
        <taxon>Papillomaviridae</taxon>
        <taxon>Firstpapillomavirinae</taxon>
        <taxon>Alphapapillomavirus</taxon>
        <taxon>Alphapapillomavirus 9</taxon>
    </lineage>
</organism>
<evidence type="ECO:0000256" key="15">
    <source>
        <dbReference type="ARBA" id="ARBA00023258"/>
    </source>
</evidence>
<evidence type="ECO:0000256" key="11">
    <source>
        <dbReference type="ARBA" id="ARBA00023125"/>
    </source>
</evidence>
<dbReference type="GO" id="GO:0052170">
    <property type="term" value="P:symbiont-mediated suppression of host innate immune response"/>
    <property type="evidence" value="ECO:0007669"/>
    <property type="project" value="UniProtKB-KW"/>
</dbReference>
<dbReference type="PIRSF" id="PIRSF003407">
    <property type="entry name" value="Papvi_E7"/>
    <property type="match status" value="1"/>
</dbReference>
<keyword evidence="10 18" id="KW-0805">Transcription regulation</keyword>
<evidence type="ECO:0000256" key="16">
    <source>
        <dbReference type="ARBA" id="ARBA00023280"/>
    </source>
</evidence>
<evidence type="ECO:0000313" key="21">
    <source>
        <dbReference type="EMBL" id="QJC70268.1"/>
    </source>
</evidence>
<dbReference type="GO" id="GO:0039502">
    <property type="term" value="P:symbiont-mediated suppression of host type I interferon-mediated signaling pathway"/>
    <property type="evidence" value="ECO:0007669"/>
    <property type="project" value="UniProtKB-UniRule"/>
</dbReference>
<name>A0A6M3R9W3_HPV35</name>
<evidence type="ECO:0000256" key="10">
    <source>
        <dbReference type="ARBA" id="ARBA00023015"/>
    </source>
</evidence>
<dbReference type="GO" id="GO:0008270">
    <property type="term" value="F:zinc ion binding"/>
    <property type="evidence" value="ECO:0007669"/>
    <property type="project" value="UniProtKB-KW"/>
</dbReference>
<dbReference type="InterPro" id="IPR000148">
    <property type="entry name" value="Papilloma_E7"/>
</dbReference>
<keyword evidence="6 18" id="KW-0479">Metal-binding</keyword>
<comment type="subcellular location">
    <subcellularLocation>
        <location evidence="18">Host cytoplasm</location>
    </subcellularLocation>
    <subcellularLocation>
        <location evidence="18">Host nucleus</location>
    </subcellularLocation>
    <text evidence="18">Predominantly found in the host nucleus.</text>
</comment>
<protein>
    <recommendedName>
        <fullName evidence="18 19">Protein E7</fullName>
    </recommendedName>
</protein>
<evidence type="ECO:0000256" key="2">
    <source>
        <dbReference type="ARBA" id="ARBA00022518"/>
    </source>
</evidence>
<keyword evidence="17 18" id="KW-1078">G1/S host cell cycle checkpoint dysregulation by virus</keyword>
<evidence type="ECO:0000256" key="7">
    <source>
        <dbReference type="ARBA" id="ARBA00022771"/>
    </source>
</evidence>
<accession>A0A6M3R9W3</accession>
<keyword evidence="4 18" id="KW-0945">Host-virus interaction</keyword>
<gene>
    <name evidence="18 21" type="primary">E7</name>
</gene>
<evidence type="ECO:0000256" key="6">
    <source>
        <dbReference type="ARBA" id="ARBA00022723"/>
    </source>
</evidence>
<comment type="domain">
    <text evidence="18">The E7 terminal domain is an intrinsically disordered domain, whose flexibility and conformational transitions confer target adaptability to the oncoprotein. It allows adaptation to a variety of protein targets and exposes the PEST degradation sequence that regulates its turnover in the cell.</text>
</comment>
<dbReference type="Gene3D" id="3.30.160.330">
    <property type="match status" value="1"/>
</dbReference>
<evidence type="ECO:0000256" key="14">
    <source>
        <dbReference type="ARBA" id="ARBA00023200"/>
    </source>
</evidence>
<keyword evidence="15" id="KW-0922">Interferon antiviral system evasion</keyword>
<feature type="zinc finger region" evidence="18">
    <location>
        <begin position="59"/>
        <end position="95"/>
    </location>
</feature>
<keyword evidence="9 18" id="KW-0862">Zinc</keyword>
<comment type="subunit">
    <text evidence="18">Homodimer. Homooligomer. Interacts with host RB1; this interaction induces dissociation of RB1-E2F1 complex thereby disrupting RB1 activity. Interacts with host EP300; this interaction represses EP300 transcriptional activity. Interacts with protein E2; this interaction inhibits E7 oncogenic activity. Interacts with host TMEM173/STING; this interaction impairs the ability of TMEM173/STING to sense cytosolic DNA and promote the production of type I interferon (IFN-alpha and IFN-beta).</text>
</comment>
<dbReference type="GO" id="GO:0039645">
    <property type="term" value="P:symbiont-mediated perturbation of host cell cycle G1/S transition checkpoint"/>
    <property type="evidence" value="ECO:0007669"/>
    <property type="project" value="UniProtKB-UniRule"/>
</dbReference>
<keyword evidence="13 18" id="KW-0804">Transcription</keyword>
<sequence length="99" mass="11000">MHGEITTLQDYVLDLEPEATDLYCYEQLCDSSEEEEDTIDCPAGQAKPDTSNYNIVTSCCKCEATLRLCVQSTHIDIRKLEDLLMGTFGIVCPGCSQRA</sequence>
<keyword evidence="8 18" id="KW-1114">Inhibition of host interferon signaling pathway by virus</keyword>
<keyword evidence="2 18" id="KW-0244">Early protein</keyword>
<comment type="function">
    <text evidence="18">Plays a role in viral genome replication by driving entry of quiescent cells into the cell cycle. Stimulation of progression from G1 to S phase allows the virus to efficiently use the cellular DNA replicating machinery to achieve viral genome replication. E7 protein has both transforming and trans-activating activities. Induces the disassembly of the E2F1 transcription factor from RB1, with subsequent transcriptional activation of E2F1-regulated S-phase genes. Interferes with host histone deacetylation mediated by HDAC1 and HDAC2, leading to transcription activation. Plays also a role in the inhibition of both antiviral and antiproliferative functions of host interferon alpha. Interaction with host TMEM173/STING impairs the ability of TMEM173/STING to sense cytosolic DNA and promote the production of type I interferon (IFN-alpha and IFN-beta).</text>
</comment>
<comment type="caution">
    <text evidence="18">Lacks conserved residue(s) required for the propagation of feature annotation.</text>
</comment>
<evidence type="ECO:0000256" key="19">
    <source>
        <dbReference type="PIRNR" id="PIRNR003407"/>
    </source>
</evidence>
<dbReference type="Pfam" id="PF00527">
    <property type="entry name" value="E7"/>
    <property type="match status" value="1"/>
</dbReference>
<keyword evidence="5 18" id="KW-1090">Inhibition of host innate immune response by virus</keyword>
<reference evidence="21" key="1">
    <citation type="submission" date="2019-11" db="EMBL/GenBank/DDBJ databases">
        <title>Whole-genome analysis of cervical Human papillomavirus type 35 from rural Zimbabwean women.</title>
        <authorList>
            <person name="Fitzpatrick M.B."/>
            <person name="Hahn Z."/>
            <person name="Dube-Mandishora R.S."/>
            <person name="Weber J."/>
            <person name="Sahoo M.K."/>
            <person name="Katzenstein D.A."/>
            <person name="Pinsky B.A."/>
        </authorList>
    </citation>
    <scope>NUCLEOTIDE SEQUENCE</scope>
    <source>
        <strain evidence="21">Zimbabwe_2017_435</strain>
        <strain evidence="20">Zimbabwe_2017_464</strain>
    </source>
</reference>
<evidence type="ECO:0000256" key="12">
    <source>
        <dbReference type="ARBA" id="ARBA00023159"/>
    </source>
</evidence>
<dbReference type="GO" id="GO:0003677">
    <property type="term" value="F:DNA binding"/>
    <property type="evidence" value="ECO:0007669"/>
    <property type="project" value="UniProtKB-UniRule"/>
</dbReference>
<evidence type="ECO:0000256" key="3">
    <source>
        <dbReference type="ARBA" id="ARBA00022562"/>
    </source>
</evidence>
<evidence type="ECO:0000256" key="13">
    <source>
        <dbReference type="ARBA" id="ARBA00023163"/>
    </source>
</evidence>
<dbReference type="GO" id="GO:0003700">
    <property type="term" value="F:DNA-binding transcription factor activity"/>
    <property type="evidence" value="ECO:0007669"/>
    <property type="project" value="UniProtKB-UniRule"/>
</dbReference>
<dbReference type="HAMAP" id="MF_04004">
    <property type="entry name" value="PPV_E7"/>
    <property type="match status" value="1"/>
</dbReference>
<evidence type="ECO:0000256" key="5">
    <source>
        <dbReference type="ARBA" id="ARBA00022632"/>
    </source>
</evidence>
<dbReference type="GO" id="GO:0042025">
    <property type="term" value="C:host cell nucleus"/>
    <property type="evidence" value="ECO:0007669"/>
    <property type="project" value="UniProtKB-SubCell"/>
</dbReference>
<dbReference type="GO" id="GO:0019904">
    <property type="term" value="F:protein domain specific binding"/>
    <property type="evidence" value="ECO:0007669"/>
    <property type="project" value="UniProtKB-UniRule"/>
</dbReference>
<keyword evidence="3 18" id="KW-1048">Host nucleus</keyword>
<comment type="similarity">
    <text evidence="18 19">Belongs to the papillomaviridae E7 protein family.</text>
</comment>
<comment type="PTM">
    <text evidence="18">Highly phosphorylated.</text>
</comment>
<evidence type="ECO:0000256" key="18">
    <source>
        <dbReference type="HAMAP-Rule" id="MF_04004"/>
    </source>
</evidence>
<feature type="short sequence motif" description="Nuclear export signal" evidence="18">
    <location>
        <begin position="77"/>
        <end position="85"/>
    </location>
</feature>
<keyword evidence="1 18" id="KW-1121">Modulation of host cell cycle by virus</keyword>
<dbReference type="SUPFAM" id="SSF161234">
    <property type="entry name" value="E7 C-terminal domain-like"/>
    <property type="match status" value="1"/>
</dbReference>